<accession>A0A6B2M319</accession>
<sequence length="184" mass="20633">MNNILFMKVGEHASEPLDKIIERKQREYQTAGMTFWGYGGSACHPIRQVQAFAKRMEEIQEELYLFMNPVNSRHVRKNAPPATHYSVNGFDWLPVPDGIRVTGSKWALVLDEIEPCDLDIDLSSYSVGIGPSTGKVASAYMKGQTDKGCLTLAGSTQTEFPPIIRNVGFRAKLLEPYAVSMRYE</sequence>
<dbReference type="Proteomes" id="UP000478417">
    <property type="component" value="Unassembled WGS sequence"/>
</dbReference>
<reference evidence="1 2" key="1">
    <citation type="submission" date="2020-02" db="EMBL/GenBank/DDBJ databases">
        <title>Albibacoteraceae fam. nov., the first described family within the subdivision 4 Verrucomicrobia.</title>
        <authorList>
            <person name="Xi F."/>
        </authorList>
    </citation>
    <scope>NUCLEOTIDE SEQUENCE [LARGE SCALE GENOMIC DNA]</scope>
    <source>
        <strain evidence="1 2">CK1056</strain>
    </source>
</reference>
<gene>
    <name evidence="1" type="ORF">G0Q06_12910</name>
</gene>
<organism evidence="1 2">
    <name type="scientific">Oceanipulchritudo coccoides</name>
    <dbReference type="NCBI Taxonomy" id="2706888"/>
    <lineage>
        <taxon>Bacteria</taxon>
        <taxon>Pseudomonadati</taxon>
        <taxon>Verrucomicrobiota</taxon>
        <taxon>Opitutia</taxon>
        <taxon>Puniceicoccales</taxon>
        <taxon>Oceanipulchritudinaceae</taxon>
        <taxon>Oceanipulchritudo</taxon>
    </lineage>
</organism>
<evidence type="ECO:0000313" key="2">
    <source>
        <dbReference type="Proteomes" id="UP000478417"/>
    </source>
</evidence>
<keyword evidence="2" id="KW-1185">Reference proteome</keyword>
<proteinExistence type="predicted"/>
<dbReference type="RefSeq" id="WP_163966817.1">
    <property type="nucleotide sequence ID" value="NZ_JAAGNX010000003.1"/>
</dbReference>
<dbReference type="EMBL" id="JAAGNX010000003">
    <property type="protein sequence ID" value="NDV63358.1"/>
    <property type="molecule type" value="Genomic_DNA"/>
</dbReference>
<dbReference type="AlphaFoldDB" id="A0A6B2M319"/>
<comment type="caution">
    <text evidence="1">The sequence shown here is derived from an EMBL/GenBank/DDBJ whole genome shotgun (WGS) entry which is preliminary data.</text>
</comment>
<name>A0A6B2M319_9BACT</name>
<protein>
    <submittedName>
        <fullName evidence="1">Uncharacterized protein</fullName>
    </submittedName>
</protein>
<evidence type="ECO:0000313" key="1">
    <source>
        <dbReference type="EMBL" id="NDV63358.1"/>
    </source>
</evidence>